<sequence>MTFKDYLLLVRSILFPSTLPRSILLVLLLETSARFRLGNREGSYTLTPNCTHKCRLESGKLSRIQSSLWQQHLLRLTGSDSRPRRGEPVPDGTQLGSVISPSRPEGKRSLTNSGSSRSSPDDCETGVDSPDYIAISTLAGSCKSTNWIRDQVMRVLRQWYIHVRLSQAAVESRL</sequence>
<dbReference type="Proteomes" id="UP000784294">
    <property type="component" value="Unassembled WGS sequence"/>
</dbReference>
<reference evidence="3" key="1">
    <citation type="submission" date="2018-11" db="EMBL/GenBank/DDBJ databases">
        <authorList>
            <consortium name="Pathogen Informatics"/>
        </authorList>
    </citation>
    <scope>NUCLEOTIDE SEQUENCE</scope>
</reference>
<evidence type="ECO:0000256" key="2">
    <source>
        <dbReference type="SAM" id="Phobius"/>
    </source>
</evidence>
<accession>A0A3S5BXG0</accession>
<feature type="compositionally biased region" description="Low complexity" evidence="1">
    <location>
        <begin position="109"/>
        <end position="118"/>
    </location>
</feature>
<protein>
    <submittedName>
        <fullName evidence="3">Uncharacterized protein</fullName>
    </submittedName>
</protein>
<evidence type="ECO:0000313" key="4">
    <source>
        <dbReference type="Proteomes" id="UP000784294"/>
    </source>
</evidence>
<organism evidence="3 4">
    <name type="scientific">Protopolystoma xenopodis</name>
    <dbReference type="NCBI Taxonomy" id="117903"/>
    <lineage>
        <taxon>Eukaryota</taxon>
        <taxon>Metazoa</taxon>
        <taxon>Spiralia</taxon>
        <taxon>Lophotrochozoa</taxon>
        <taxon>Platyhelminthes</taxon>
        <taxon>Monogenea</taxon>
        <taxon>Polyopisthocotylea</taxon>
        <taxon>Polystomatidea</taxon>
        <taxon>Polystomatidae</taxon>
        <taxon>Protopolystoma</taxon>
    </lineage>
</organism>
<feature type="region of interest" description="Disordered" evidence="1">
    <location>
        <begin position="78"/>
        <end position="126"/>
    </location>
</feature>
<evidence type="ECO:0000256" key="1">
    <source>
        <dbReference type="SAM" id="MobiDB-lite"/>
    </source>
</evidence>
<dbReference type="EMBL" id="CAAALY010059488">
    <property type="protein sequence ID" value="VEL22999.1"/>
    <property type="molecule type" value="Genomic_DNA"/>
</dbReference>
<keyword evidence="4" id="KW-1185">Reference proteome</keyword>
<comment type="caution">
    <text evidence="3">The sequence shown here is derived from an EMBL/GenBank/DDBJ whole genome shotgun (WGS) entry which is preliminary data.</text>
</comment>
<name>A0A3S5BXG0_9PLAT</name>
<feature type="transmembrane region" description="Helical" evidence="2">
    <location>
        <begin position="6"/>
        <end position="29"/>
    </location>
</feature>
<evidence type="ECO:0000313" key="3">
    <source>
        <dbReference type="EMBL" id="VEL22999.1"/>
    </source>
</evidence>
<gene>
    <name evidence="3" type="ORF">PXEA_LOCUS16439</name>
</gene>
<keyword evidence="2" id="KW-0472">Membrane</keyword>
<keyword evidence="2" id="KW-0812">Transmembrane</keyword>
<dbReference type="AlphaFoldDB" id="A0A3S5BXG0"/>
<proteinExistence type="predicted"/>
<keyword evidence="2" id="KW-1133">Transmembrane helix</keyword>